<evidence type="ECO:0000313" key="3">
    <source>
        <dbReference type="Proteomes" id="UP000305067"/>
    </source>
</evidence>
<proteinExistence type="predicted"/>
<evidence type="ECO:0000313" key="2">
    <source>
        <dbReference type="EMBL" id="TFL02420.1"/>
    </source>
</evidence>
<dbReference type="OrthoDB" id="3341212at2759"/>
<gene>
    <name evidence="2" type="ORF">BDV98DRAFT_528066</name>
</gene>
<dbReference type="STRING" id="1884261.A0A5C3QNM9"/>
<sequence length="610" mass="68295">MPSNLKADAERDILSGFKSAITASASISTTEQEKNELFTKYTEDLLHNNPYKPPKGCPINNLPNELLAYIFEIGAYPVEEEEDDELDYLTGSEVESDDDDDSLNDSVPTKQHELPEGVQLKDLPDADANDASGEWVDEDEEEDGSCCSGSGSSSSSSSYDDSEQFFQILVSHVCKHWREVALSSPGLWATVSFSEGRPFARSIAFLERLQGHPLNIDIDCQRARLVEPTHDGSGSDSDSDSAPEEQPFYSQEDIVTMMVLLVPHVSRWRSFQLLTSDYAHMHTALTALSKCPSAPLLETLQLYHYDDADEAEEFEPKELSQSFRILDGDAPKLSVMALWGVHIDWDSPGLFAHLTDIELAYHAKDVRPSWDHFITVLKSSPALETVTLCQAGPGGEPSSWSTDTVELPSIKNLMMRYQEPAYIVALMKRLAFINVNTLTLDYDTDDYSDFVKQLVEPIPGGRKSLLSQLERLKIAGMPTEHKAIDLLYAELQNCKNLNLNLRDLDPVWFDKLRTVPEGGDQLPVPRLDTLVTMGVDGDQLKDMVAVRERAGMPLKKVYVAEGDQLDDEAETWLKERVEVEYFEPSDSEEDDENPFDGYDDLEDGMIIELD</sequence>
<reference evidence="2 3" key="1">
    <citation type="journal article" date="2019" name="Nat. Ecol. Evol.">
        <title>Megaphylogeny resolves global patterns of mushroom evolution.</title>
        <authorList>
            <person name="Varga T."/>
            <person name="Krizsan K."/>
            <person name="Foldi C."/>
            <person name="Dima B."/>
            <person name="Sanchez-Garcia M."/>
            <person name="Sanchez-Ramirez S."/>
            <person name="Szollosi G.J."/>
            <person name="Szarkandi J.G."/>
            <person name="Papp V."/>
            <person name="Albert L."/>
            <person name="Andreopoulos W."/>
            <person name="Angelini C."/>
            <person name="Antonin V."/>
            <person name="Barry K.W."/>
            <person name="Bougher N.L."/>
            <person name="Buchanan P."/>
            <person name="Buyck B."/>
            <person name="Bense V."/>
            <person name="Catcheside P."/>
            <person name="Chovatia M."/>
            <person name="Cooper J."/>
            <person name="Damon W."/>
            <person name="Desjardin D."/>
            <person name="Finy P."/>
            <person name="Geml J."/>
            <person name="Haridas S."/>
            <person name="Hughes K."/>
            <person name="Justo A."/>
            <person name="Karasinski D."/>
            <person name="Kautmanova I."/>
            <person name="Kiss B."/>
            <person name="Kocsube S."/>
            <person name="Kotiranta H."/>
            <person name="LaButti K.M."/>
            <person name="Lechner B.E."/>
            <person name="Liimatainen K."/>
            <person name="Lipzen A."/>
            <person name="Lukacs Z."/>
            <person name="Mihaltcheva S."/>
            <person name="Morgado L.N."/>
            <person name="Niskanen T."/>
            <person name="Noordeloos M.E."/>
            <person name="Ohm R.A."/>
            <person name="Ortiz-Santana B."/>
            <person name="Ovrebo C."/>
            <person name="Racz N."/>
            <person name="Riley R."/>
            <person name="Savchenko A."/>
            <person name="Shiryaev A."/>
            <person name="Soop K."/>
            <person name="Spirin V."/>
            <person name="Szebenyi C."/>
            <person name="Tomsovsky M."/>
            <person name="Tulloss R.E."/>
            <person name="Uehling J."/>
            <person name="Grigoriev I.V."/>
            <person name="Vagvolgyi C."/>
            <person name="Papp T."/>
            <person name="Martin F.M."/>
            <person name="Miettinen O."/>
            <person name="Hibbett D.S."/>
            <person name="Nagy L.G."/>
        </authorList>
    </citation>
    <scope>NUCLEOTIDE SEQUENCE [LARGE SCALE GENOMIC DNA]</scope>
    <source>
        <strain evidence="2 3">CBS 309.79</strain>
    </source>
</reference>
<feature type="region of interest" description="Disordered" evidence="1">
    <location>
        <begin position="92"/>
        <end position="158"/>
    </location>
</feature>
<protein>
    <submittedName>
        <fullName evidence="2">Uncharacterized protein</fullName>
    </submittedName>
</protein>
<feature type="compositionally biased region" description="Acidic residues" evidence="1">
    <location>
        <begin position="94"/>
        <end position="103"/>
    </location>
</feature>
<feature type="region of interest" description="Disordered" evidence="1">
    <location>
        <begin position="581"/>
        <end position="602"/>
    </location>
</feature>
<evidence type="ECO:0000256" key="1">
    <source>
        <dbReference type="SAM" id="MobiDB-lite"/>
    </source>
</evidence>
<feature type="compositionally biased region" description="Low complexity" evidence="1">
    <location>
        <begin position="145"/>
        <end position="158"/>
    </location>
</feature>
<dbReference type="AlphaFoldDB" id="A0A5C3QNM9"/>
<dbReference type="Proteomes" id="UP000305067">
    <property type="component" value="Unassembled WGS sequence"/>
</dbReference>
<dbReference type="EMBL" id="ML178822">
    <property type="protein sequence ID" value="TFL02420.1"/>
    <property type="molecule type" value="Genomic_DNA"/>
</dbReference>
<feature type="region of interest" description="Disordered" evidence="1">
    <location>
        <begin position="227"/>
        <end position="246"/>
    </location>
</feature>
<name>A0A5C3QNM9_9AGAR</name>
<keyword evidence="3" id="KW-1185">Reference proteome</keyword>
<accession>A0A5C3QNM9</accession>
<feature type="compositionally biased region" description="Acidic residues" evidence="1">
    <location>
        <begin position="135"/>
        <end position="144"/>
    </location>
</feature>
<organism evidence="2 3">
    <name type="scientific">Pterulicium gracile</name>
    <dbReference type="NCBI Taxonomy" id="1884261"/>
    <lineage>
        <taxon>Eukaryota</taxon>
        <taxon>Fungi</taxon>
        <taxon>Dikarya</taxon>
        <taxon>Basidiomycota</taxon>
        <taxon>Agaricomycotina</taxon>
        <taxon>Agaricomycetes</taxon>
        <taxon>Agaricomycetidae</taxon>
        <taxon>Agaricales</taxon>
        <taxon>Pleurotineae</taxon>
        <taxon>Pterulaceae</taxon>
        <taxon>Pterulicium</taxon>
    </lineage>
</organism>